<protein>
    <recommendedName>
        <fullName evidence="3">PLAT domain-containing protein</fullName>
    </recommendedName>
</protein>
<dbReference type="PROSITE" id="PS50095">
    <property type="entry name" value="PLAT"/>
    <property type="match status" value="1"/>
</dbReference>
<name>A0AB34IJ77_PRYPA</name>
<feature type="compositionally biased region" description="Polar residues" evidence="2">
    <location>
        <begin position="9"/>
        <end position="25"/>
    </location>
</feature>
<dbReference type="EMBL" id="JBGBPQ010000025">
    <property type="protein sequence ID" value="KAL1499612.1"/>
    <property type="molecule type" value="Genomic_DNA"/>
</dbReference>
<evidence type="ECO:0000313" key="4">
    <source>
        <dbReference type="EMBL" id="KAL1499612.1"/>
    </source>
</evidence>
<comment type="caution">
    <text evidence="4">The sequence shown here is derived from an EMBL/GenBank/DDBJ whole genome shotgun (WGS) entry which is preliminary data.</text>
</comment>
<feature type="compositionally biased region" description="Low complexity" evidence="2">
    <location>
        <begin position="88"/>
        <end position="115"/>
    </location>
</feature>
<evidence type="ECO:0000256" key="2">
    <source>
        <dbReference type="SAM" id="MobiDB-lite"/>
    </source>
</evidence>
<feature type="domain" description="PLAT" evidence="3">
    <location>
        <begin position="2074"/>
        <end position="2201"/>
    </location>
</feature>
<dbReference type="InterPro" id="IPR035892">
    <property type="entry name" value="C2_domain_sf"/>
</dbReference>
<organism evidence="4 5">
    <name type="scientific">Prymnesium parvum</name>
    <name type="common">Toxic golden alga</name>
    <dbReference type="NCBI Taxonomy" id="97485"/>
    <lineage>
        <taxon>Eukaryota</taxon>
        <taxon>Haptista</taxon>
        <taxon>Haptophyta</taxon>
        <taxon>Prymnesiophyceae</taxon>
        <taxon>Prymnesiales</taxon>
        <taxon>Prymnesiaceae</taxon>
        <taxon>Prymnesium</taxon>
    </lineage>
</organism>
<feature type="compositionally biased region" description="Low complexity" evidence="2">
    <location>
        <begin position="167"/>
        <end position="176"/>
    </location>
</feature>
<evidence type="ECO:0000256" key="1">
    <source>
        <dbReference type="PROSITE-ProRule" id="PRU00152"/>
    </source>
</evidence>
<gene>
    <name evidence="4" type="ORF">AB1Y20_011811</name>
</gene>
<dbReference type="InterPro" id="IPR001024">
    <property type="entry name" value="PLAT/LH2_dom"/>
</dbReference>
<dbReference type="SUPFAM" id="SSF49899">
    <property type="entry name" value="Concanavalin A-like lectins/glucanases"/>
    <property type="match status" value="1"/>
</dbReference>
<reference evidence="4 5" key="1">
    <citation type="journal article" date="2024" name="Science">
        <title>Giant polyketide synthase enzymes in the biosynthesis of giant marine polyether toxins.</title>
        <authorList>
            <person name="Fallon T.R."/>
            <person name="Shende V.V."/>
            <person name="Wierzbicki I.H."/>
            <person name="Pendleton A.L."/>
            <person name="Watervoot N.F."/>
            <person name="Auber R.P."/>
            <person name="Gonzalez D.J."/>
            <person name="Wisecaver J.H."/>
            <person name="Moore B.S."/>
        </authorList>
    </citation>
    <scope>NUCLEOTIDE SEQUENCE [LARGE SCALE GENOMIC DNA]</scope>
    <source>
        <strain evidence="4 5">12B1</strain>
    </source>
</reference>
<feature type="compositionally biased region" description="Pro residues" evidence="2">
    <location>
        <begin position="36"/>
        <end position="59"/>
    </location>
</feature>
<sequence>MGLIKRVSSFGTKRTRAPTNPTAASHGSPIVQSLDLPPPTAPPPPDPPPPPSARPPPALAKPSAQSLAVAQALAKARAGTPPTPATPSPRGAALPAAAQSAAVQAAIAKARAGATPRGGGGVAVPRLSLGAPAAAPPPLPAAAAPAPPNAAAMERARGAARRPAEPPAAEAEPPAAARWGEAELKVRAAGRAAVAARRLSHARARARRQGAEWLVLPELPRDFLDSADAWGHFARTALLGGYQPRDPFKEAHGGTALAQMQRHVPLGARAEAPDASSPLASARGRGRNWAKFEPETADSATLLQRIREHRAPPYVPAERGTKKELHQVRAAGEAWGGGVGQRARDPIICDTPPPATHRHLPGTTACHAKHHRSTHTAIRPALLLAAHLLESIKEKALLLEFDLDSHEDEMGRVRQFVSDMWRETNRLNSQETALLLREMYHQVAAQSNLVAKLVELWLELANQPNRWNVFLDPQRLVLLPFTTVFIASDALQLAVAHFIRSEAEPESGRRGGLSIDHIDRLLRVCIQPGDSSLLGRIKQEILQLASLSQAESPEALTTRLNAMLPHNLSLSHPSAPPLVLSTPRARRLSASRGAFAHRLDRQHGPLVFGSFLCAFKHDAADASGAQAAVAAIERLDKMSLVRQQLVRQLHAILATYGGEYRLGTVLGGTAEHVDAYEQRELLALFRLQAWLWRGGELCELLPMIDLLKAKEAIACRGISACPTLEETFRQLNGIKSRLLGPRFEMLQLPHKPKAKRSPGKGGKSARGQPHESLYNLLVRVCTTRNLKEGTAPMLARLECNHYVYKTQPAKRSGRAVAFAQASVFQWRDVSVEHTLHVQLVEAHAGYISRKETVVGSCELSLGGLRGLKGNQLEWFELRKGGKPCGEIALEVSCGYMAQHPMDDEEEAADCVRMSGSWRGFFSHRQLAGGGADSMQNVSMELLFSQGGELPSPHHKIDGHGADLLGQWELHSGKRLTQVNTVEWLKTYNSLTSHFAQPDAHGNEPRPEVIVGEWHMFFHMHGRCYNPRRHEGGKKGAGGAREPVDLRWCAQGATALELAGQMMRVKRPDLWEQRHELRAAVEAAVLSRGGEGGEALSEEEWAAVVVQLGWVGRDGTAEAVSRQVVIARTLHEQMRLVAPQFAFEPPHAKPEEWAYVDVALPAEHVRGTFVLWQNGLPPHVVYSSLSTRLPHVELRQPAGGTPRAERGGREEAPPLTRCLVLEVSSIANVTTMLSPVNPYLVAEVGEQRFICQPKLDSPPSASVRFDERFVVFLDEADRLPEQKLTLKLTLRHKLLQAPDQSSIGGPPYFCAELATELDALLSASLSEELAARLQAAPPLLPLSSTASDSFPLDALAADDRPVKARDHLPPPPAPEDVVLGYGSLELGPELRGKPPRETTVPLKLHVDAFLRHSGLQSQVTALLSDRLGSPPPHAVDLTALLSPAVRHASVPVCEANLRLASLSWSEKDNNRAVTVPLSHGPAGRAVGGAAMKLDEGCASLPLPPDAGSSVSPYAVEVGGKFVKYQWDTAEERSVVSRAKELSGMYEVEHHQASVLEARAHNAKEQAAGRKMELEYARKRERDLQMIEGVASFVIGTCNSSAALQATPEMSEQSQQVSLDGFVSMLKTAQLRVKLSSEDLLSLDVVSQMLELQRYLFQLWEGGFERATAAGELPQEYYDIREELSRMEPSLGQAGDQQWNYYRAKQQQLQLMEQQSYRLVDAQYNGLLRRLSNCSTVLSAFKTSLKAMLPNEYRISRAVNHLLLGHCWLKWRMLPPDWHKGGRLLHLRFSGGGRPRLTLQAEIFDLTGLAVKTQAQLMRNARAQGPAQLAAHTLNEHAGRRVDTDAASEASYASGCRAVEEALDSLADLSSSIEGLLAREDGVPPPLEPRLVVAYHVHVHTKRAAVLGLGTSGVQLRLNAIPRGGTAEQSHDVSLNANNHVRFAQADEGVEDKKGRRRAAPARQRDALFLSGAVDVFHVEFMSELGDLLSAELRTNARNDEGAWLVEKVMVHQLHPVGPQAAALSQYSASGRSWMFQALHDGEYHGHDAPMRPGAARWGDAAVGNAWVRMRPHAMLHVVAHLSYGAGSNESNLSDLALTFVGTHGRSAPAALRKECEMRADKVAASGGARHFRFHMDDAGQPLMALGKIVGLEITRDAGRRGSSYFIHSLSLWSQHDNRHMYFPCHEWLEDDGQPFTPMQQCLHKTLWPHDLHSAAPPLAPKAPHVEFKDVFPDEASKSVLPLPSLQLICITFKGEDLSFGMRWRLQCVPEGSRPGPDTLLDEEVHAPKFEVPVDSLVIGKLRLLPGRSYLWRVAAIHPVFGAGPFSATTSVAIEESEVSAGRTKLVISKLSEIAARRANKVHSPLTTALRHAVAIQPLPERNSSAIGEVAKGVHARCLDPISFEDAYQPLKDGGGDGLLVCVGDAEIWKGSLDLTPLRKGMGLAGAAWFHRPLALANGFETEFEFRIKPPPMAYLDPVHNEWLYPRASDGFAFVLHLDGRRAHALGSAGIQLGFGGMSNCLSVQFCSTPSCSPRRKRARAGEVDDDENDDQTLCTLPEPHDHIFFVPNAYSGKECICPFTGIQFIAPQLARNPLGDENPYGDSDFADLTHRIDRISVQCAGIGTSTSGPEACVAMASLRMLDDGERHKARIVLERNRFIDSPAALSDEEAPTPLSHRLLVFVDDMQEACINLEIDLNAIFSQLPSWNGRLFAGFTAGTGKTYGSHAIESWNLWESLDNNVPSTSGAGQENSWWSSMLGNSAK</sequence>
<dbReference type="SUPFAM" id="SSF49562">
    <property type="entry name" value="C2 domain (Calcium/lipid-binding domain, CaLB)"/>
    <property type="match status" value="1"/>
</dbReference>
<proteinExistence type="predicted"/>
<evidence type="ECO:0000259" key="3">
    <source>
        <dbReference type="PROSITE" id="PS50095"/>
    </source>
</evidence>
<dbReference type="Gene3D" id="2.60.60.20">
    <property type="entry name" value="PLAT/LH2 domain"/>
    <property type="match status" value="1"/>
</dbReference>
<evidence type="ECO:0000313" key="5">
    <source>
        <dbReference type="Proteomes" id="UP001515480"/>
    </source>
</evidence>
<comment type="caution">
    <text evidence="1">Lacks conserved residue(s) required for the propagation of feature annotation.</text>
</comment>
<feature type="region of interest" description="Disordered" evidence="2">
    <location>
        <begin position="1"/>
        <end position="176"/>
    </location>
</feature>
<feature type="compositionally biased region" description="Low complexity" evidence="2">
    <location>
        <begin position="60"/>
        <end position="80"/>
    </location>
</feature>
<dbReference type="Gene3D" id="2.60.120.200">
    <property type="match status" value="2"/>
</dbReference>
<accession>A0AB34IJ77</accession>
<dbReference type="Proteomes" id="UP001515480">
    <property type="component" value="Unassembled WGS sequence"/>
</dbReference>
<feature type="compositionally biased region" description="Pro residues" evidence="2">
    <location>
        <begin position="134"/>
        <end position="148"/>
    </location>
</feature>
<keyword evidence="5" id="KW-1185">Reference proteome</keyword>
<dbReference type="InterPro" id="IPR013320">
    <property type="entry name" value="ConA-like_dom_sf"/>
</dbReference>